<dbReference type="GO" id="GO:0044281">
    <property type="term" value="P:small molecule metabolic process"/>
    <property type="evidence" value="ECO:0007669"/>
    <property type="project" value="UniProtKB-ARBA"/>
</dbReference>
<dbReference type="InterPro" id="IPR036663">
    <property type="entry name" value="Fumarylacetoacetase_C_sf"/>
</dbReference>
<accession>A0A0M3APJ3</accession>
<dbReference type="Pfam" id="PF01557">
    <property type="entry name" value="FAA_hydrolase"/>
    <property type="match status" value="1"/>
</dbReference>
<organism evidence="4 5">
    <name type="scientific">Sphingobium chungbukense</name>
    <dbReference type="NCBI Taxonomy" id="56193"/>
    <lineage>
        <taxon>Bacteria</taxon>
        <taxon>Pseudomonadati</taxon>
        <taxon>Pseudomonadota</taxon>
        <taxon>Alphaproteobacteria</taxon>
        <taxon>Sphingomonadales</taxon>
        <taxon>Sphingomonadaceae</taxon>
        <taxon>Sphingobium</taxon>
    </lineage>
</organism>
<comment type="similarity">
    <text evidence="1">Belongs to the FAH family.</text>
</comment>
<name>A0A0M3APJ3_9SPHN</name>
<evidence type="ECO:0000256" key="2">
    <source>
        <dbReference type="ARBA" id="ARBA00022723"/>
    </source>
</evidence>
<reference evidence="4 5" key="1">
    <citation type="submission" date="2015-04" db="EMBL/GenBank/DDBJ databases">
        <title>Genome sequence of aromatic hydrocarbons-degrading Sphingobium chungbukense DJ77.</title>
        <authorList>
            <person name="Kim Y.-C."/>
            <person name="Chae J.-C."/>
        </authorList>
    </citation>
    <scope>NUCLEOTIDE SEQUENCE [LARGE SCALE GENOMIC DNA]</scope>
    <source>
        <strain evidence="4 5">DJ77</strain>
    </source>
</reference>
<comment type="caution">
    <text evidence="4">The sequence shown here is derived from an EMBL/GenBank/DDBJ whole genome shotgun (WGS) entry which is preliminary data.</text>
</comment>
<dbReference type="GO" id="GO:0046872">
    <property type="term" value="F:metal ion binding"/>
    <property type="evidence" value="ECO:0007669"/>
    <property type="project" value="UniProtKB-KW"/>
</dbReference>
<dbReference type="AlphaFoldDB" id="A0A0M3APJ3"/>
<evidence type="ECO:0000313" key="5">
    <source>
        <dbReference type="Proteomes" id="UP000033874"/>
    </source>
</evidence>
<evidence type="ECO:0000259" key="3">
    <source>
        <dbReference type="Pfam" id="PF01557"/>
    </source>
</evidence>
<dbReference type="STRING" id="56193.YP76_13130"/>
<dbReference type="EMBL" id="LBIC01000005">
    <property type="protein sequence ID" value="KKW92112.1"/>
    <property type="molecule type" value="Genomic_DNA"/>
</dbReference>
<dbReference type="PANTHER" id="PTHR42796:SF4">
    <property type="entry name" value="FUMARYLACETOACETATE HYDROLASE DOMAIN-CONTAINING PROTEIN 2A"/>
    <property type="match status" value="1"/>
</dbReference>
<evidence type="ECO:0000313" key="4">
    <source>
        <dbReference type="EMBL" id="KKW92112.1"/>
    </source>
</evidence>
<keyword evidence="2" id="KW-0479">Metal-binding</keyword>
<gene>
    <name evidence="4" type="ORF">YP76_13130</name>
</gene>
<protein>
    <recommendedName>
        <fullName evidence="3">Fumarylacetoacetase-like C-terminal domain-containing protein</fullName>
    </recommendedName>
</protein>
<dbReference type="SUPFAM" id="SSF56529">
    <property type="entry name" value="FAH"/>
    <property type="match status" value="1"/>
</dbReference>
<dbReference type="Gene3D" id="3.90.850.10">
    <property type="entry name" value="Fumarylacetoacetase-like, C-terminal domain"/>
    <property type="match status" value="1"/>
</dbReference>
<dbReference type="PATRIC" id="fig|56193.3.peg.2733"/>
<dbReference type="GO" id="GO:0003824">
    <property type="term" value="F:catalytic activity"/>
    <property type="evidence" value="ECO:0007669"/>
    <property type="project" value="InterPro"/>
</dbReference>
<sequence>MCRFEHQGAERSGIVLNETVVDLHWAAPELAERFAPGDTRTLLTLGGEALAELEAIARAAPAEARQPLGDVSLLAPIADPSKILCSWVNYLNPAMAKLPDQPVFFSKFDSAITGPTSDIILPRIAGDIVVEPEMTAIIGKRGRHIAEQDALSHVAGYTIVNDVTAFSHRLQVIVGSPGPYAMAKTFDSFAPSGPWITTRDEIADPHDLEVRQYLNGDLRTSANTSEAVFKLPKLISYLSGFFELRPGDMILTGSPPPNAGKPEFLKAGDRVRIEIEGLGHIESGVVEETA</sequence>
<proteinExistence type="inferred from homology"/>
<feature type="domain" description="Fumarylacetoacetase-like C-terminal" evidence="3">
    <location>
        <begin position="82"/>
        <end position="286"/>
    </location>
</feature>
<keyword evidence="5" id="KW-1185">Reference proteome</keyword>
<dbReference type="PANTHER" id="PTHR42796">
    <property type="entry name" value="FUMARYLACETOACETATE HYDROLASE DOMAIN-CONTAINING PROTEIN 2A-RELATED"/>
    <property type="match status" value="1"/>
</dbReference>
<evidence type="ECO:0000256" key="1">
    <source>
        <dbReference type="ARBA" id="ARBA00010211"/>
    </source>
</evidence>
<dbReference type="Proteomes" id="UP000033874">
    <property type="component" value="Unassembled WGS sequence"/>
</dbReference>
<dbReference type="InterPro" id="IPR011234">
    <property type="entry name" value="Fumarylacetoacetase-like_C"/>
</dbReference>
<dbReference type="InterPro" id="IPR051121">
    <property type="entry name" value="FAH"/>
</dbReference>